<keyword evidence="5" id="KW-1185">Reference proteome</keyword>
<dbReference type="GO" id="GO:0003700">
    <property type="term" value="F:DNA-binding transcription factor activity"/>
    <property type="evidence" value="ECO:0007669"/>
    <property type="project" value="TreeGrafter"/>
</dbReference>
<evidence type="ECO:0000313" key="4">
    <source>
        <dbReference type="EMBL" id="APU14169.1"/>
    </source>
</evidence>
<dbReference type="SUPFAM" id="SSF48498">
    <property type="entry name" value="Tetracyclin repressor-like, C-terminal domain"/>
    <property type="match status" value="1"/>
</dbReference>
<dbReference type="Proteomes" id="UP000185511">
    <property type="component" value="Chromosome"/>
</dbReference>
<dbReference type="KEGG" id="acad:UA74_10530"/>
<dbReference type="PROSITE" id="PS50977">
    <property type="entry name" value="HTH_TETR_2"/>
    <property type="match status" value="1"/>
</dbReference>
<organism evidence="4 5">
    <name type="scientific">Actinoalloteichus fjordicus</name>
    <dbReference type="NCBI Taxonomy" id="1612552"/>
    <lineage>
        <taxon>Bacteria</taxon>
        <taxon>Bacillati</taxon>
        <taxon>Actinomycetota</taxon>
        <taxon>Actinomycetes</taxon>
        <taxon>Pseudonocardiales</taxon>
        <taxon>Pseudonocardiaceae</taxon>
        <taxon>Actinoalloteichus</taxon>
    </lineage>
</organism>
<evidence type="ECO:0000313" key="5">
    <source>
        <dbReference type="Proteomes" id="UP000185511"/>
    </source>
</evidence>
<evidence type="ECO:0000259" key="3">
    <source>
        <dbReference type="PROSITE" id="PS50977"/>
    </source>
</evidence>
<dbReference type="InterPro" id="IPR050109">
    <property type="entry name" value="HTH-type_TetR-like_transc_reg"/>
</dbReference>
<dbReference type="PANTHER" id="PTHR30055:SF184">
    <property type="entry name" value="HTH-TYPE TRANSCRIPTIONAL REGULATOR ETHR"/>
    <property type="match status" value="1"/>
</dbReference>
<dbReference type="PROSITE" id="PS01081">
    <property type="entry name" value="HTH_TETR_1"/>
    <property type="match status" value="1"/>
</dbReference>
<dbReference type="Gene3D" id="1.10.357.10">
    <property type="entry name" value="Tetracycline Repressor, domain 2"/>
    <property type="match status" value="1"/>
</dbReference>
<dbReference type="InterPro" id="IPR049397">
    <property type="entry name" value="EthR_C"/>
</dbReference>
<dbReference type="AlphaFoldDB" id="A0AAC9LC25"/>
<name>A0AAC9LC25_9PSEU</name>
<feature type="DNA-binding region" description="H-T-H motif" evidence="2">
    <location>
        <begin position="45"/>
        <end position="64"/>
    </location>
</feature>
<dbReference type="Gene3D" id="1.10.10.60">
    <property type="entry name" value="Homeodomain-like"/>
    <property type="match status" value="1"/>
</dbReference>
<proteinExistence type="predicted"/>
<dbReference type="InterPro" id="IPR023772">
    <property type="entry name" value="DNA-bd_HTH_TetR-type_CS"/>
</dbReference>
<reference evidence="5" key="1">
    <citation type="submission" date="2016-06" db="EMBL/GenBank/DDBJ databases">
        <title>Complete genome sequence of Actinoalloteichus fjordicus DSM 46855 (=ADI127-17), type strain of the new species Actinoalloteichus fjordicus.</title>
        <authorList>
            <person name="Ruckert C."/>
            <person name="Nouioui I."/>
            <person name="Willmese J."/>
            <person name="van Wezel G."/>
            <person name="Klenk H.-P."/>
            <person name="Kalinowski J."/>
            <person name="Zotchev S.B."/>
        </authorList>
    </citation>
    <scope>NUCLEOTIDE SEQUENCE [LARGE SCALE GENOMIC DNA]</scope>
    <source>
        <strain evidence="5">ADI127-7</strain>
    </source>
</reference>
<dbReference type="SUPFAM" id="SSF46689">
    <property type="entry name" value="Homeodomain-like"/>
    <property type="match status" value="1"/>
</dbReference>
<dbReference type="InterPro" id="IPR036271">
    <property type="entry name" value="Tet_transcr_reg_TetR-rel_C_sf"/>
</dbReference>
<protein>
    <submittedName>
        <fullName evidence="4">Transcriptional regulator, TetR family</fullName>
    </submittedName>
</protein>
<dbReference type="PANTHER" id="PTHR30055">
    <property type="entry name" value="HTH-TYPE TRANSCRIPTIONAL REGULATOR RUTR"/>
    <property type="match status" value="1"/>
</dbReference>
<dbReference type="Pfam" id="PF21313">
    <property type="entry name" value="EthR_C"/>
    <property type="match status" value="1"/>
</dbReference>
<sequence length="223" mass="24838">MPLERSSRRSSRATAAPFERGDRRERAILASLTGLLVNASLRSISIGDIAKGAGISRPSLYFYFDSKAQIFCALLARTRYHCPDDFPLLASVEASAITAEVRSIVDQTVRSWQENTVVLRRGFEAAEDLDVQRQWQQTMSGLIGFIAEWIDRRRSAGLLVTTEETSAELAESLIWLIEKSCYRLFASRATTQAEQDRRAAVLAGVGLRILGETPAHVLPDRRP</sequence>
<dbReference type="EMBL" id="CP016076">
    <property type="protein sequence ID" value="APU14169.1"/>
    <property type="molecule type" value="Genomic_DNA"/>
</dbReference>
<accession>A0AAC9LC25</accession>
<gene>
    <name evidence="4" type="ORF">UA74_10530</name>
</gene>
<evidence type="ECO:0000256" key="2">
    <source>
        <dbReference type="PROSITE-ProRule" id="PRU00335"/>
    </source>
</evidence>
<dbReference type="GO" id="GO:0000976">
    <property type="term" value="F:transcription cis-regulatory region binding"/>
    <property type="evidence" value="ECO:0007669"/>
    <property type="project" value="TreeGrafter"/>
</dbReference>
<dbReference type="InterPro" id="IPR009057">
    <property type="entry name" value="Homeodomain-like_sf"/>
</dbReference>
<keyword evidence="1 2" id="KW-0238">DNA-binding</keyword>
<dbReference type="InterPro" id="IPR001647">
    <property type="entry name" value="HTH_TetR"/>
</dbReference>
<evidence type="ECO:0000256" key="1">
    <source>
        <dbReference type="ARBA" id="ARBA00023125"/>
    </source>
</evidence>
<dbReference type="Pfam" id="PF00440">
    <property type="entry name" value="TetR_N"/>
    <property type="match status" value="1"/>
</dbReference>
<feature type="domain" description="HTH tetR-type" evidence="3">
    <location>
        <begin position="22"/>
        <end position="82"/>
    </location>
</feature>